<keyword evidence="3" id="KW-1185">Reference proteome</keyword>
<feature type="compositionally biased region" description="Pro residues" evidence="1">
    <location>
        <begin position="364"/>
        <end position="383"/>
    </location>
</feature>
<accession>A0A0U3KZP1</accession>
<dbReference type="RefSeq" id="WP_170156709.1">
    <property type="nucleotide sequence ID" value="NZ_CP013729.1"/>
</dbReference>
<dbReference type="KEGG" id="rdp:RD2015_52"/>
<name>A0A0U3KZP1_9BURK</name>
<feature type="compositionally biased region" description="Low complexity" evidence="1">
    <location>
        <begin position="405"/>
        <end position="414"/>
    </location>
</feature>
<dbReference type="EMBL" id="CP013729">
    <property type="protein sequence ID" value="ALV04558.1"/>
    <property type="molecule type" value="Genomic_DNA"/>
</dbReference>
<evidence type="ECO:0000313" key="3">
    <source>
        <dbReference type="Proteomes" id="UP000060699"/>
    </source>
</evidence>
<feature type="region of interest" description="Disordered" evidence="1">
    <location>
        <begin position="1"/>
        <end position="32"/>
    </location>
</feature>
<reference evidence="2 3" key="1">
    <citation type="submission" date="2015-12" db="EMBL/GenBank/DDBJ databases">
        <title>Complete genome of Roseateles depolymerans KCTC 42856.</title>
        <authorList>
            <person name="Kim K.M."/>
        </authorList>
    </citation>
    <scope>NUCLEOTIDE SEQUENCE [LARGE SCALE GENOMIC DNA]</scope>
    <source>
        <strain evidence="2 3">KCTC 42856</strain>
    </source>
</reference>
<evidence type="ECO:0000256" key="1">
    <source>
        <dbReference type="SAM" id="MobiDB-lite"/>
    </source>
</evidence>
<sequence length="728" mass="77972">MTPALSQATHAHYSPNPLSNVSSTHPTDGDAPVYAQVQPKKAQELILQDCGITRFKNPAAAVVVQKLLPLPERYGLPDIGEFKQLGMTQASRANATVLPSDGMSGESLVMAAPGEDSNAVGADERLARFGAALLSKKVAHVVCANHSATSAAARMPFLRQIQLPAQLGPLEMTFSQAHTDGPAPEQFRIDAHLPGNEYEDSGDIGVWNLNFEGATAQDVLTTLGALYQQSEGQNVAFCCQSGNSRSGAAALLFHQRKAAEEALKRGEVPRAADLINGAATWEKDCKAARGSNFGTRMPEGLLESHAHALAAEIGDRLGAQKSKPRPAIAPKPVQAAVPAAGQQPAQAAALASKSTATAALGKPPTTPPQTPPKPARLPGPVPAPRTLKSSDTESIASGHSDTESEFSSTSSTARETFHKLGERRQPRTGGTPSTVYNPKPGEGKPLGIIPPTATEGAPSALQTAGASGGDYSEVEMRPSRVYTEPWENQIPAQVLARGVQAPARGQFDARASIRTLNRLLQRTSENIYSDVRTFNDYSLPLEIERGEPTVHQTLHAWQESRHPQSAELKKYVHALALMFSQDAKQGLRLFAPKNAYGVGKAIDLVESEAKNKLWKELSGALATTMSEADPSQEAMAHALLIAIMRTELTQEFKQLDRTAQQTWIRRSAKSEISDAIQNLQSKCDILGTELRKNKTPSSHEIELVAAYSLTLMSFMALHDVGTDPTIRI</sequence>
<feature type="compositionally biased region" description="Basic and acidic residues" evidence="1">
    <location>
        <begin position="415"/>
        <end position="425"/>
    </location>
</feature>
<feature type="region of interest" description="Disordered" evidence="1">
    <location>
        <begin position="321"/>
        <end position="472"/>
    </location>
</feature>
<proteinExistence type="predicted"/>
<feature type="compositionally biased region" description="Low complexity" evidence="1">
    <location>
        <begin position="330"/>
        <end position="363"/>
    </location>
</feature>
<gene>
    <name evidence="2" type="ORF">RD2015_52</name>
</gene>
<organism evidence="2 3">
    <name type="scientific">Roseateles depolymerans</name>
    <dbReference type="NCBI Taxonomy" id="76731"/>
    <lineage>
        <taxon>Bacteria</taxon>
        <taxon>Pseudomonadati</taxon>
        <taxon>Pseudomonadota</taxon>
        <taxon>Betaproteobacteria</taxon>
        <taxon>Burkholderiales</taxon>
        <taxon>Sphaerotilaceae</taxon>
        <taxon>Roseateles</taxon>
    </lineage>
</organism>
<feature type="compositionally biased region" description="Polar residues" evidence="1">
    <location>
        <begin position="387"/>
        <end position="399"/>
    </location>
</feature>
<dbReference type="Proteomes" id="UP000060699">
    <property type="component" value="Chromosome"/>
</dbReference>
<dbReference type="AlphaFoldDB" id="A0A0U3KZP1"/>
<feature type="compositionally biased region" description="Polar residues" evidence="1">
    <location>
        <begin position="16"/>
        <end position="26"/>
    </location>
</feature>
<protein>
    <submittedName>
        <fullName evidence="2">Uncharacterized protein</fullName>
    </submittedName>
</protein>
<evidence type="ECO:0000313" key="2">
    <source>
        <dbReference type="EMBL" id="ALV04558.1"/>
    </source>
</evidence>